<sequence>MGQSTELLQALELEIKQTLNLLIQLAIEEKHAEMNTAFAKLLAKVQAGGLIDYQLNVLVEPQTCNIETSLLLQSLQEAKSKPRKKHKLLTHRMILKIWLRKNPLFRKEFLPQMF</sequence>
<dbReference type="Proteomes" id="UP001322664">
    <property type="component" value="Chromosome"/>
</dbReference>
<dbReference type="EMBL" id="CP137624">
    <property type="protein sequence ID" value="WPK13714.1"/>
    <property type="molecule type" value="Genomic_DNA"/>
</dbReference>
<proteinExistence type="predicted"/>
<keyword evidence="2" id="KW-1185">Reference proteome</keyword>
<organism evidence="1 2">
    <name type="scientific">Lysinibacillus louembei</name>
    <dbReference type="NCBI Taxonomy" id="1470088"/>
    <lineage>
        <taxon>Bacteria</taxon>
        <taxon>Bacillati</taxon>
        <taxon>Bacillota</taxon>
        <taxon>Bacilli</taxon>
        <taxon>Bacillales</taxon>
        <taxon>Bacillaceae</taxon>
        <taxon>Lysinibacillus</taxon>
    </lineage>
</organism>
<evidence type="ECO:0000313" key="1">
    <source>
        <dbReference type="EMBL" id="WPK13714.1"/>
    </source>
</evidence>
<evidence type="ECO:0000313" key="2">
    <source>
        <dbReference type="Proteomes" id="UP001322664"/>
    </source>
</evidence>
<dbReference type="RefSeq" id="WP_293923763.1">
    <property type="nucleotide sequence ID" value="NZ_CP137624.1"/>
</dbReference>
<name>A0ABZ0S320_9BACI</name>
<reference evidence="1 2" key="1">
    <citation type="submission" date="2023-09" db="EMBL/GenBank/DDBJ databases">
        <authorList>
            <person name="Page C.A."/>
            <person name="Perez-Diaz I.M."/>
        </authorList>
    </citation>
    <scope>NUCLEOTIDE SEQUENCE [LARGE SCALE GENOMIC DNA]</scope>
    <source>
        <strain evidence="1 2">Ll15</strain>
    </source>
</reference>
<gene>
    <name evidence="1" type="ORF">R6U77_08650</name>
</gene>
<accession>A0ABZ0S320</accession>
<protein>
    <submittedName>
        <fullName evidence="1">Uncharacterized protein</fullName>
    </submittedName>
</protein>